<sequence length="93" mass="9960">MAKPKATDFVVVLKPLAQLSLADAFPENGAGRALIAHLGATATWLVTFVMVRERNLILVYTSNPQVAEKLIGEFGVLSPAGPVLLFELLLVDT</sequence>
<comment type="caution">
    <text evidence="2">The sequence shown here is derived from an EMBL/GenBank/DDBJ whole genome shotgun (WGS) entry which is preliminary data.</text>
</comment>
<reference evidence="2" key="1">
    <citation type="journal article" date="2020" name="Cell">
        <title>Large-Scale Comparative Analyses of Tick Genomes Elucidate Their Genetic Diversity and Vector Capacities.</title>
        <authorList>
            <consortium name="Tick Genome and Microbiome Consortium (TIGMIC)"/>
            <person name="Jia N."/>
            <person name="Wang J."/>
            <person name="Shi W."/>
            <person name="Du L."/>
            <person name="Sun Y."/>
            <person name="Zhan W."/>
            <person name="Jiang J.F."/>
            <person name="Wang Q."/>
            <person name="Zhang B."/>
            <person name="Ji P."/>
            <person name="Bell-Sakyi L."/>
            <person name="Cui X.M."/>
            <person name="Yuan T.T."/>
            <person name="Jiang B.G."/>
            <person name="Yang W.F."/>
            <person name="Lam T.T."/>
            <person name="Chang Q.C."/>
            <person name="Ding S.J."/>
            <person name="Wang X.J."/>
            <person name="Zhu J.G."/>
            <person name="Ruan X.D."/>
            <person name="Zhao L."/>
            <person name="Wei J.T."/>
            <person name="Ye R.Z."/>
            <person name="Que T.C."/>
            <person name="Du C.H."/>
            <person name="Zhou Y.H."/>
            <person name="Cheng J.X."/>
            <person name="Dai P.F."/>
            <person name="Guo W.B."/>
            <person name="Han X.H."/>
            <person name="Huang E.J."/>
            <person name="Li L.F."/>
            <person name="Wei W."/>
            <person name="Gao Y.C."/>
            <person name="Liu J.Z."/>
            <person name="Shao H.Z."/>
            <person name="Wang X."/>
            <person name="Wang C.C."/>
            <person name="Yang T.C."/>
            <person name="Huo Q.B."/>
            <person name="Li W."/>
            <person name="Chen H.Y."/>
            <person name="Chen S.E."/>
            <person name="Zhou L.G."/>
            <person name="Ni X.B."/>
            <person name="Tian J.H."/>
            <person name="Sheng Y."/>
            <person name="Liu T."/>
            <person name="Pan Y.S."/>
            <person name="Xia L.Y."/>
            <person name="Li J."/>
            <person name="Zhao F."/>
            <person name="Cao W.C."/>
        </authorList>
    </citation>
    <scope>NUCLEOTIDE SEQUENCE</scope>
    <source>
        <strain evidence="2">Rmic-2018</strain>
    </source>
</reference>
<keyword evidence="1" id="KW-0472">Membrane</keyword>
<name>A0A9J6DXW3_RHIMP</name>
<accession>A0A9J6DXW3</accession>
<evidence type="ECO:0000313" key="2">
    <source>
        <dbReference type="EMBL" id="KAH8026836.1"/>
    </source>
</evidence>
<organism evidence="2 3">
    <name type="scientific">Rhipicephalus microplus</name>
    <name type="common">Cattle tick</name>
    <name type="synonym">Boophilus microplus</name>
    <dbReference type="NCBI Taxonomy" id="6941"/>
    <lineage>
        <taxon>Eukaryota</taxon>
        <taxon>Metazoa</taxon>
        <taxon>Ecdysozoa</taxon>
        <taxon>Arthropoda</taxon>
        <taxon>Chelicerata</taxon>
        <taxon>Arachnida</taxon>
        <taxon>Acari</taxon>
        <taxon>Parasitiformes</taxon>
        <taxon>Ixodida</taxon>
        <taxon>Ixodoidea</taxon>
        <taxon>Ixodidae</taxon>
        <taxon>Rhipicephalinae</taxon>
        <taxon>Rhipicephalus</taxon>
        <taxon>Boophilus</taxon>
    </lineage>
</organism>
<reference evidence="2" key="2">
    <citation type="submission" date="2021-09" db="EMBL/GenBank/DDBJ databases">
        <authorList>
            <person name="Jia N."/>
            <person name="Wang J."/>
            <person name="Shi W."/>
            <person name="Du L."/>
            <person name="Sun Y."/>
            <person name="Zhan W."/>
            <person name="Jiang J."/>
            <person name="Wang Q."/>
            <person name="Zhang B."/>
            <person name="Ji P."/>
            <person name="Sakyi L.B."/>
            <person name="Cui X."/>
            <person name="Yuan T."/>
            <person name="Jiang B."/>
            <person name="Yang W."/>
            <person name="Lam T.T.-Y."/>
            <person name="Chang Q."/>
            <person name="Ding S."/>
            <person name="Wang X."/>
            <person name="Zhu J."/>
            <person name="Ruan X."/>
            <person name="Zhao L."/>
            <person name="Wei J."/>
            <person name="Que T."/>
            <person name="Du C."/>
            <person name="Cheng J."/>
            <person name="Dai P."/>
            <person name="Han X."/>
            <person name="Huang E."/>
            <person name="Gao Y."/>
            <person name="Liu J."/>
            <person name="Shao H."/>
            <person name="Ye R."/>
            <person name="Li L."/>
            <person name="Wei W."/>
            <person name="Wang X."/>
            <person name="Wang C."/>
            <person name="Huo Q."/>
            <person name="Li W."/>
            <person name="Guo W."/>
            <person name="Chen H."/>
            <person name="Chen S."/>
            <person name="Zhou L."/>
            <person name="Zhou L."/>
            <person name="Ni X."/>
            <person name="Tian J."/>
            <person name="Zhou Y."/>
            <person name="Sheng Y."/>
            <person name="Liu T."/>
            <person name="Pan Y."/>
            <person name="Xia L."/>
            <person name="Li J."/>
            <person name="Zhao F."/>
            <person name="Cao W."/>
        </authorList>
    </citation>
    <scope>NUCLEOTIDE SEQUENCE</scope>
    <source>
        <strain evidence="2">Rmic-2018</strain>
        <tissue evidence="2">Larvae</tissue>
    </source>
</reference>
<dbReference type="AlphaFoldDB" id="A0A9J6DXW3"/>
<keyword evidence="1" id="KW-0812">Transmembrane</keyword>
<feature type="transmembrane region" description="Helical" evidence="1">
    <location>
        <begin position="34"/>
        <end position="51"/>
    </location>
</feature>
<dbReference type="EMBL" id="JABSTU010000007">
    <property type="protein sequence ID" value="KAH8026836.1"/>
    <property type="molecule type" value="Genomic_DNA"/>
</dbReference>
<dbReference type="Proteomes" id="UP000821866">
    <property type="component" value="Unassembled WGS sequence"/>
</dbReference>
<gene>
    <name evidence="2" type="ORF">HPB51_025576</name>
</gene>
<keyword evidence="1" id="KW-1133">Transmembrane helix</keyword>
<keyword evidence="3" id="KW-1185">Reference proteome</keyword>
<evidence type="ECO:0000256" key="1">
    <source>
        <dbReference type="SAM" id="Phobius"/>
    </source>
</evidence>
<evidence type="ECO:0000313" key="3">
    <source>
        <dbReference type="Proteomes" id="UP000821866"/>
    </source>
</evidence>
<proteinExistence type="predicted"/>
<protein>
    <submittedName>
        <fullName evidence="2">Uncharacterized protein</fullName>
    </submittedName>
</protein>